<evidence type="ECO:0000313" key="3">
    <source>
        <dbReference type="EMBL" id="KAG8237821.1"/>
    </source>
</evidence>
<dbReference type="Pfam" id="PF00408">
    <property type="entry name" value="PGM_PMM_IV"/>
    <property type="match status" value="1"/>
</dbReference>
<dbReference type="PANTHER" id="PTHR45955:SF1">
    <property type="entry name" value="PHOSPHOACETYLGLUCOSAMINE MUTASE"/>
    <property type="match status" value="1"/>
</dbReference>
<feature type="domain" description="Alpha-D-phosphohexomutase C-terminal" evidence="1">
    <location>
        <begin position="133"/>
        <end position="184"/>
    </location>
</feature>
<proteinExistence type="predicted"/>
<feature type="domain" description="Phosphoacetylglucosamine mutase AMG1" evidence="2">
    <location>
        <begin position="1"/>
        <end position="95"/>
    </location>
</feature>
<keyword evidence="4" id="KW-1185">Reference proteome</keyword>
<evidence type="ECO:0000259" key="2">
    <source>
        <dbReference type="Pfam" id="PF21404"/>
    </source>
</evidence>
<dbReference type="InterPro" id="IPR049022">
    <property type="entry name" value="AMG1_III"/>
</dbReference>
<dbReference type="Pfam" id="PF21404">
    <property type="entry name" value="AMG1_III"/>
    <property type="match status" value="1"/>
</dbReference>
<protein>
    <recommendedName>
        <fullName evidence="5">Phosphoacetylglucosamine mutase</fullName>
    </recommendedName>
</protein>
<gene>
    <name evidence="3" type="ORF">J437_LFUL002430</name>
</gene>
<dbReference type="EMBL" id="KZ309230">
    <property type="protein sequence ID" value="KAG8237821.1"/>
    <property type="molecule type" value="Genomic_DNA"/>
</dbReference>
<dbReference type="SUPFAM" id="SSF55957">
    <property type="entry name" value="Phosphoglucomutase, C-terminal domain"/>
    <property type="match status" value="1"/>
</dbReference>
<dbReference type="InterPro" id="IPR005843">
    <property type="entry name" value="A-D-PHexomutase_C"/>
</dbReference>
<sequence length="200" mass="21748">KVPVACVPTGVKYLHHEALKRDIGVYFEANGHGTVVVKNSALELIKKTKTDESLSTAERKAASKLDALLNVINQSVGDALSDILLVEAVLRSRGWNVIDWEKTYADLPNRQMKVKVQDRNVINTADAERKCTTPAGLQEEIDKIVETYNSGRSFVRASGTEDVVRVYAEADSQENADELAAKVAVKVHMMAGGVGDAPSL</sequence>
<comment type="caution">
    <text evidence="3">The sequence shown here is derived from an EMBL/GenBank/DDBJ whole genome shotgun (WGS) entry which is preliminary data.</text>
</comment>
<dbReference type="PANTHER" id="PTHR45955">
    <property type="entry name" value="PHOSPHOACETYLGLUCOSAMINE MUTASE"/>
    <property type="match status" value="1"/>
</dbReference>
<name>A0A8K0KQ37_LADFU</name>
<dbReference type="Proteomes" id="UP000792457">
    <property type="component" value="Unassembled WGS sequence"/>
</dbReference>
<evidence type="ECO:0008006" key="5">
    <source>
        <dbReference type="Google" id="ProtNLM"/>
    </source>
</evidence>
<organism evidence="3 4">
    <name type="scientific">Ladona fulva</name>
    <name type="common">Scarce chaser dragonfly</name>
    <name type="synonym">Libellula fulva</name>
    <dbReference type="NCBI Taxonomy" id="123851"/>
    <lineage>
        <taxon>Eukaryota</taxon>
        <taxon>Metazoa</taxon>
        <taxon>Ecdysozoa</taxon>
        <taxon>Arthropoda</taxon>
        <taxon>Hexapoda</taxon>
        <taxon>Insecta</taxon>
        <taxon>Pterygota</taxon>
        <taxon>Palaeoptera</taxon>
        <taxon>Odonata</taxon>
        <taxon>Epiprocta</taxon>
        <taxon>Anisoptera</taxon>
        <taxon>Libelluloidea</taxon>
        <taxon>Libellulidae</taxon>
        <taxon>Ladona</taxon>
    </lineage>
</organism>
<dbReference type="GO" id="GO:0006048">
    <property type="term" value="P:UDP-N-acetylglucosamine biosynthetic process"/>
    <property type="evidence" value="ECO:0007669"/>
    <property type="project" value="TreeGrafter"/>
</dbReference>
<dbReference type="AlphaFoldDB" id="A0A8K0KQ37"/>
<dbReference type="FunFam" id="3.30.310.50:FF:000003">
    <property type="entry name" value="Phosphoacetylglucosamine mutase"/>
    <property type="match status" value="1"/>
</dbReference>
<dbReference type="InterPro" id="IPR036900">
    <property type="entry name" value="A-D-PHexomutase_C_sf"/>
</dbReference>
<feature type="non-terminal residue" evidence="3">
    <location>
        <position position="200"/>
    </location>
</feature>
<dbReference type="OrthoDB" id="1928at2759"/>
<dbReference type="Gene3D" id="3.30.310.50">
    <property type="entry name" value="Alpha-D-phosphohexomutase, C-terminal domain"/>
    <property type="match status" value="1"/>
</dbReference>
<evidence type="ECO:0000313" key="4">
    <source>
        <dbReference type="Proteomes" id="UP000792457"/>
    </source>
</evidence>
<evidence type="ECO:0000259" key="1">
    <source>
        <dbReference type="Pfam" id="PF00408"/>
    </source>
</evidence>
<accession>A0A8K0KQ37</accession>
<dbReference type="GO" id="GO:0004610">
    <property type="term" value="F:phosphoacetylglucosamine mutase activity"/>
    <property type="evidence" value="ECO:0007669"/>
    <property type="project" value="TreeGrafter"/>
</dbReference>
<reference evidence="3" key="2">
    <citation type="submission" date="2017-10" db="EMBL/GenBank/DDBJ databases">
        <title>Ladona fulva Genome sequencing and assembly.</title>
        <authorList>
            <person name="Murali S."/>
            <person name="Richards S."/>
            <person name="Bandaranaike D."/>
            <person name="Bellair M."/>
            <person name="Blankenburg K."/>
            <person name="Chao H."/>
            <person name="Dinh H."/>
            <person name="Doddapaneni H."/>
            <person name="Dugan-Rocha S."/>
            <person name="Elkadiri S."/>
            <person name="Gnanaolivu R."/>
            <person name="Hernandez B."/>
            <person name="Skinner E."/>
            <person name="Javaid M."/>
            <person name="Lee S."/>
            <person name="Li M."/>
            <person name="Ming W."/>
            <person name="Munidasa M."/>
            <person name="Muniz J."/>
            <person name="Nguyen L."/>
            <person name="Hughes D."/>
            <person name="Osuji N."/>
            <person name="Pu L.-L."/>
            <person name="Puazo M."/>
            <person name="Qu C."/>
            <person name="Quiroz J."/>
            <person name="Raj R."/>
            <person name="Weissenberger G."/>
            <person name="Xin Y."/>
            <person name="Zou X."/>
            <person name="Han Y."/>
            <person name="Worley K."/>
            <person name="Muzny D."/>
            <person name="Gibbs R."/>
        </authorList>
    </citation>
    <scope>NUCLEOTIDE SEQUENCE</scope>
    <source>
        <strain evidence="3">Sampled in the wild</strain>
    </source>
</reference>
<reference evidence="3" key="1">
    <citation type="submission" date="2013-04" db="EMBL/GenBank/DDBJ databases">
        <authorList>
            <person name="Qu J."/>
            <person name="Murali S.C."/>
            <person name="Bandaranaike D."/>
            <person name="Bellair M."/>
            <person name="Blankenburg K."/>
            <person name="Chao H."/>
            <person name="Dinh H."/>
            <person name="Doddapaneni H."/>
            <person name="Downs B."/>
            <person name="Dugan-Rocha S."/>
            <person name="Elkadiri S."/>
            <person name="Gnanaolivu R.D."/>
            <person name="Hernandez B."/>
            <person name="Javaid M."/>
            <person name="Jayaseelan J.C."/>
            <person name="Lee S."/>
            <person name="Li M."/>
            <person name="Ming W."/>
            <person name="Munidasa M."/>
            <person name="Muniz J."/>
            <person name="Nguyen L."/>
            <person name="Ongeri F."/>
            <person name="Osuji N."/>
            <person name="Pu L.-L."/>
            <person name="Puazo M."/>
            <person name="Qu C."/>
            <person name="Quiroz J."/>
            <person name="Raj R."/>
            <person name="Weissenberger G."/>
            <person name="Xin Y."/>
            <person name="Zou X."/>
            <person name="Han Y."/>
            <person name="Richards S."/>
            <person name="Worley K."/>
            <person name="Muzny D."/>
            <person name="Gibbs R."/>
        </authorList>
    </citation>
    <scope>NUCLEOTIDE SEQUENCE</scope>
    <source>
        <strain evidence="3">Sampled in the wild</strain>
    </source>
</reference>